<feature type="transmembrane region" description="Helical" evidence="6">
    <location>
        <begin position="453"/>
        <end position="470"/>
    </location>
</feature>
<evidence type="ECO:0000256" key="3">
    <source>
        <dbReference type="ARBA" id="ARBA00022692"/>
    </source>
</evidence>
<organism evidence="7 8">
    <name type="scientific">candidate division KSB3 bacterium</name>
    <dbReference type="NCBI Taxonomy" id="2044937"/>
    <lineage>
        <taxon>Bacteria</taxon>
        <taxon>candidate division KSB3</taxon>
    </lineage>
</organism>
<reference evidence="7" key="1">
    <citation type="submission" date="2019-11" db="EMBL/GenBank/DDBJ databases">
        <title>Microbial mats filling the niche in hypersaline microbial mats.</title>
        <authorList>
            <person name="Wong H.L."/>
            <person name="Macleod F.I."/>
            <person name="White R.A. III"/>
            <person name="Burns B.P."/>
        </authorList>
    </citation>
    <scope>NUCLEOTIDE SEQUENCE</scope>
    <source>
        <strain evidence="7">Rbin_158</strain>
    </source>
</reference>
<proteinExistence type="predicted"/>
<feature type="transmembrane region" description="Helical" evidence="6">
    <location>
        <begin position="83"/>
        <end position="104"/>
    </location>
</feature>
<feature type="transmembrane region" description="Helical" evidence="6">
    <location>
        <begin position="119"/>
        <end position="139"/>
    </location>
</feature>
<evidence type="ECO:0000313" key="8">
    <source>
        <dbReference type="Proteomes" id="UP000649604"/>
    </source>
</evidence>
<sequence length="504" mass="56769">MRKTLKELGFHSSIYMIGGLASTLTSIALLPVYTRFLSTSDYGILEIIDNLRGQLVVILLAGLTPAMAKFYKEADSQKTQREVIGTSFGFVLSFGLIWLIGLFLVDSPAARFLLGGIEFVRYIDLGILLLFIQAILTTSNGCLNIRKQSKLFLLASLSKLCLNVGANLYFIVVLRLGAKGMLLGELLSSGVIALGLAAYLVKQNGFHARFDILGRMLKFGLPFVPNVFAAALMHGADRSLLRPRWPAISQIGIYGLGYRFPFMLNFLLLGSFGRIWNASVVYEVARQENYQRTYAKVTSYFSTMYIVCQYMLVVMAPTVIRILAAPEYFEAWRVVQIVGLGMCFYSFHQFFITGAFIKNKTWFLPISYTLSAGINIALNWYFLPKYGYFAAAWNTVLTYLVFSTIGFLLFRKIYPIPFEFRRLAGLLGLGIGLVILNNMVSLQHNVLEGVKELLLAGLFPLFLLFGPYLAQDEKESLCEELHKIHPSLARIYRKVGTRWTKREK</sequence>
<feature type="transmembrane region" description="Helical" evidence="6">
    <location>
        <begin position="213"/>
        <end position="236"/>
    </location>
</feature>
<protein>
    <recommendedName>
        <fullName evidence="9">Polysaccharide biosynthesis protein C-terminal domain-containing protein</fullName>
    </recommendedName>
</protein>
<evidence type="ECO:0008006" key="9">
    <source>
        <dbReference type="Google" id="ProtNLM"/>
    </source>
</evidence>
<feature type="transmembrane region" description="Helical" evidence="6">
    <location>
        <begin position="332"/>
        <end position="351"/>
    </location>
</feature>
<dbReference type="PANTHER" id="PTHR30250">
    <property type="entry name" value="PST FAMILY PREDICTED COLANIC ACID TRANSPORTER"/>
    <property type="match status" value="1"/>
</dbReference>
<dbReference type="Proteomes" id="UP000649604">
    <property type="component" value="Unassembled WGS sequence"/>
</dbReference>
<feature type="transmembrane region" description="Helical" evidence="6">
    <location>
        <begin position="53"/>
        <end position="71"/>
    </location>
</feature>
<keyword evidence="4 6" id="KW-1133">Transmembrane helix</keyword>
<feature type="transmembrane region" description="Helical" evidence="6">
    <location>
        <begin position="297"/>
        <end position="320"/>
    </location>
</feature>
<dbReference type="EMBL" id="WJJP01000706">
    <property type="protein sequence ID" value="MBD3327214.1"/>
    <property type="molecule type" value="Genomic_DNA"/>
</dbReference>
<keyword evidence="3 6" id="KW-0812">Transmembrane</keyword>
<accession>A0A9D5JZQ7</accession>
<evidence type="ECO:0000313" key="7">
    <source>
        <dbReference type="EMBL" id="MBD3327214.1"/>
    </source>
</evidence>
<dbReference type="InterPro" id="IPR050833">
    <property type="entry name" value="Poly_Biosynth_Transport"/>
</dbReference>
<feature type="transmembrane region" description="Helical" evidence="6">
    <location>
        <begin position="363"/>
        <end position="382"/>
    </location>
</feature>
<keyword evidence="5 6" id="KW-0472">Membrane</keyword>
<dbReference type="AlphaFoldDB" id="A0A9D5JZQ7"/>
<dbReference type="PANTHER" id="PTHR30250:SF11">
    <property type="entry name" value="O-ANTIGEN TRANSPORTER-RELATED"/>
    <property type="match status" value="1"/>
</dbReference>
<evidence type="ECO:0000256" key="4">
    <source>
        <dbReference type="ARBA" id="ARBA00022989"/>
    </source>
</evidence>
<evidence type="ECO:0000256" key="6">
    <source>
        <dbReference type="SAM" id="Phobius"/>
    </source>
</evidence>
<evidence type="ECO:0000256" key="1">
    <source>
        <dbReference type="ARBA" id="ARBA00004651"/>
    </source>
</evidence>
<dbReference type="Pfam" id="PF13440">
    <property type="entry name" value="Polysacc_synt_3"/>
    <property type="match status" value="1"/>
</dbReference>
<keyword evidence="2" id="KW-1003">Cell membrane</keyword>
<feature type="transmembrane region" description="Helical" evidence="6">
    <location>
        <begin position="12"/>
        <end position="33"/>
    </location>
</feature>
<dbReference type="GO" id="GO:0005886">
    <property type="term" value="C:plasma membrane"/>
    <property type="evidence" value="ECO:0007669"/>
    <property type="project" value="UniProtKB-SubCell"/>
</dbReference>
<comment type="subcellular location">
    <subcellularLocation>
        <location evidence="1">Cell membrane</location>
        <topology evidence="1">Multi-pass membrane protein</topology>
    </subcellularLocation>
</comment>
<evidence type="ECO:0000256" key="5">
    <source>
        <dbReference type="ARBA" id="ARBA00023136"/>
    </source>
</evidence>
<feature type="transmembrane region" description="Helical" evidence="6">
    <location>
        <begin position="151"/>
        <end position="174"/>
    </location>
</feature>
<feature type="transmembrane region" description="Helical" evidence="6">
    <location>
        <begin position="180"/>
        <end position="201"/>
    </location>
</feature>
<gene>
    <name evidence="7" type="ORF">GF339_21690</name>
</gene>
<feature type="transmembrane region" description="Helical" evidence="6">
    <location>
        <begin position="388"/>
        <end position="410"/>
    </location>
</feature>
<feature type="transmembrane region" description="Helical" evidence="6">
    <location>
        <begin position="256"/>
        <end position="276"/>
    </location>
</feature>
<comment type="caution">
    <text evidence="7">The sequence shown here is derived from an EMBL/GenBank/DDBJ whole genome shotgun (WGS) entry which is preliminary data.</text>
</comment>
<evidence type="ECO:0000256" key="2">
    <source>
        <dbReference type="ARBA" id="ARBA00022475"/>
    </source>
</evidence>
<name>A0A9D5JZQ7_9BACT</name>
<feature type="transmembrane region" description="Helical" evidence="6">
    <location>
        <begin position="422"/>
        <end position="441"/>
    </location>
</feature>